<feature type="region of interest" description="Disordered" evidence="1">
    <location>
        <begin position="91"/>
        <end position="119"/>
    </location>
</feature>
<dbReference type="Proteomes" id="UP000095746">
    <property type="component" value="Unassembled WGS sequence"/>
</dbReference>
<protein>
    <submittedName>
        <fullName evidence="2">Uncharacterized protein</fullName>
    </submittedName>
</protein>
<evidence type="ECO:0000313" key="2">
    <source>
        <dbReference type="EMBL" id="CUN87473.1"/>
    </source>
</evidence>
<evidence type="ECO:0000256" key="1">
    <source>
        <dbReference type="SAM" id="MobiDB-lite"/>
    </source>
</evidence>
<feature type="compositionally biased region" description="Basic and acidic residues" evidence="1">
    <location>
        <begin position="197"/>
        <end position="208"/>
    </location>
</feature>
<feature type="region of interest" description="Disordered" evidence="1">
    <location>
        <begin position="319"/>
        <end position="363"/>
    </location>
</feature>
<reference evidence="2 3" key="1">
    <citation type="submission" date="2015-09" db="EMBL/GenBank/DDBJ databases">
        <authorList>
            <consortium name="Pathogen Informatics"/>
        </authorList>
    </citation>
    <scope>NUCLEOTIDE SEQUENCE [LARGE SCALE GENOMIC DNA]</scope>
    <source>
        <strain evidence="2 3">2789STDY5608854</strain>
    </source>
</reference>
<dbReference type="EMBL" id="CYZT01000022">
    <property type="protein sequence ID" value="CUN87473.1"/>
    <property type="molecule type" value="Genomic_DNA"/>
</dbReference>
<sequence length="363" mass="39038">MEHLRAPRPAIGKGHIPKPDAAAVQIRLLLRLRELGQVQQLPGVLHRKLHTLHGVDECGSSHERGDDAQGHHQAERHLSWVQHPGLVKIDAHREGPQQGGGQDGQAQIHGGPGAAEPVQGKVPERAHSLGELGVGSLPLAEGLDHLDALHISHDDAVDMVVGRHIGGIVLVVGPHPRRHGDQGHWDGHQQGQAHPPVDGEHGDDDRQGQKQVRAQLWDHVGQGRLHILDAVHDGALHGPDGPGFHLAQGRPHELICHLEAKALQNGIGGYMGQHGGQGIARHLDGVACQAHPTPQQDALQARPTLHKQPQDLIDSQIRHKASCHADHRQGHRGGHFAPAGSGIGEQDAQPGPFFHRQDSSQKK</sequence>
<dbReference type="AlphaFoldDB" id="A0A174AGZ8"/>
<name>A0A174AGZ8_FLAPL</name>
<feature type="region of interest" description="Disordered" evidence="1">
    <location>
        <begin position="174"/>
        <end position="210"/>
    </location>
</feature>
<organism evidence="2 3">
    <name type="scientific">Flavonifractor plautii</name>
    <name type="common">Fusobacterium plautii</name>
    <dbReference type="NCBI Taxonomy" id="292800"/>
    <lineage>
        <taxon>Bacteria</taxon>
        <taxon>Bacillati</taxon>
        <taxon>Bacillota</taxon>
        <taxon>Clostridia</taxon>
        <taxon>Eubacteriales</taxon>
        <taxon>Oscillospiraceae</taxon>
        <taxon>Flavonifractor</taxon>
    </lineage>
</organism>
<gene>
    <name evidence="2" type="ORF">ERS852411_00627</name>
</gene>
<proteinExistence type="predicted"/>
<accession>A0A174AGZ8</accession>
<evidence type="ECO:0000313" key="3">
    <source>
        <dbReference type="Proteomes" id="UP000095746"/>
    </source>
</evidence>